<proteinExistence type="predicted"/>
<accession>A0A2P5AXM9</accession>
<dbReference type="EMBL" id="JXTB01000418">
    <property type="protein sequence ID" value="PON41314.1"/>
    <property type="molecule type" value="Genomic_DNA"/>
</dbReference>
<organism evidence="1 2">
    <name type="scientific">Parasponia andersonii</name>
    <name type="common">Sponia andersonii</name>
    <dbReference type="NCBI Taxonomy" id="3476"/>
    <lineage>
        <taxon>Eukaryota</taxon>
        <taxon>Viridiplantae</taxon>
        <taxon>Streptophyta</taxon>
        <taxon>Embryophyta</taxon>
        <taxon>Tracheophyta</taxon>
        <taxon>Spermatophyta</taxon>
        <taxon>Magnoliopsida</taxon>
        <taxon>eudicotyledons</taxon>
        <taxon>Gunneridae</taxon>
        <taxon>Pentapetalae</taxon>
        <taxon>rosids</taxon>
        <taxon>fabids</taxon>
        <taxon>Rosales</taxon>
        <taxon>Cannabaceae</taxon>
        <taxon>Parasponia</taxon>
    </lineage>
</organism>
<evidence type="ECO:0000313" key="1">
    <source>
        <dbReference type="EMBL" id="PON41314.1"/>
    </source>
</evidence>
<gene>
    <name evidence="1" type="ORF">PanWU01x14_290710</name>
</gene>
<name>A0A2P5AXM9_PARAD</name>
<reference evidence="2" key="1">
    <citation type="submission" date="2016-06" db="EMBL/GenBank/DDBJ databases">
        <title>Parallel loss of symbiosis genes in relatives of nitrogen-fixing non-legume Parasponia.</title>
        <authorList>
            <person name="Van Velzen R."/>
            <person name="Holmer R."/>
            <person name="Bu F."/>
            <person name="Rutten L."/>
            <person name="Van Zeijl A."/>
            <person name="Liu W."/>
            <person name="Santuari L."/>
            <person name="Cao Q."/>
            <person name="Sharma T."/>
            <person name="Shen D."/>
            <person name="Roswanjaya Y."/>
            <person name="Wardhani T."/>
            <person name="Kalhor M.S."/>
            <person name="Jansen J."/>
            <person name="Van den Hoogen J."/>
            <person name="Gungor B."/>
            <person name="Hartog M."/>
            <person name="Hontelez J."/>
            <person name="Verver J."/>
            <person name="Yang W.-C."/>
            <person name="Schijlen E."/>
            <person name="Repin R."/>
            <person name="Schilthuizen M."/>
            <person name="Schranz E."/>
            <person name="Heidstra R."/>
            <person name="Miyata K."/>
            <person name="Fedorova E."/>
            <person name="Kohlen W."/>
            <person name="Bisseling T."/>
            <person name="Smit S."/>
            <person name="Geurts R."/>
        </authorList>
    </citation>
    <scope>NUCLEOTIDE SEQUENCE [LARGE SCALE GENOMIC DNA]</scope>
    <source>
        <strain evidence="2">cv. WU1-14</strain>
    </source>
</reference>
<keyword evidence="2" id="KW-1185">Reference proteome</keyword>
<dbReference type="Proteomes" id="UP000237105">
    <property type="component" value="Unassembled WGS sequence"/>
</dbReference>
<dbReference type="AlphaFoldDB" id="A0A2P5AXM9"/>
<protein>
    <submittedName>
        <fullName evidence="1">Uncharacterized protein</fullName>
    </submittedName>
</protein>
<comment type="caution">
    <text evidence="1">The sequence shown here is derived from an EMBL/GenBank/DDBJ whole genome shotgun (WGS) entry which is preliminary data.</text>
</comment>
<evidence type="ECO:0000313" key="2">
    <source>
        <dbReference type="Proteomes" id="UP000237105"/>
    </source>
</evidence>
<sequence length="84" mass="9491">MAMTKENHTHWRCRKGRLTSRRWPKNLAGGRIFARSLRLCLTSKRGETNGVDFAFDRPSTRASASSDLGSSGSAAEFQQKLTFW</sequence>